<protein>
    <submittedName>
        <fullName evidence="2">Uncharacterized protein</fullName>
    </submittedName>
</protein>
<evidence type="ECO:0000256" key="1">
    <source>
        <dbReference type="SAM" id="MobiDB-lite"/>
    </source>
</evidence>
<dbReference type="AlphaFoldDB" id="A0A147KE78"/>
<dbReference type="Proteomes" id="UP000074382">
    <property type="component" value="Unassembled WGS sequence"/>
</dbReference>
<accession>A0A147KE78</accession>
<feature type="compositionally biased region" description="Low complexity" evidence="1">
    <location>
        <begin position="128"/>
        <end position="139"/>
    </location>
</feature>
<dbReference type="EMBL" id="LGEM01000120">
    <property type="protein sequence ID" value="KUP95549.1"/>
    <property type="molecule type" value="Genomic_DNA"/>
</dbReference>
<reference evidence="3" key="1">
    <citation type="journal article" date="2017" name="Acta Aliment.">
        <title>Plant polysaccharide degrading enzyme system of Thermpbifida cellulosilytica TB100 revealed by de novo genome project data.</title>
        <authorList>
            <person name="Toth A."/>
            <person name="Baka E."/>
            <person name="Luzics S."/>
            <person name="Bata-Vidacs I."/>
            <person name="Nagy I."/>
            <person name="Balint B."/>
            <person name="Herceg R."/>
            <person name="Olasz F."/>
            <person name="Wilk T."/>
            <person name="Nagy T."/>
            <person name="Kriszt B."/>
            <person name="Nagy I."/>
            <person name="Kukolya J."/>
        </authorList>
    </citation>
    <scope>NUCLEOTIDE SEQUENCE [LARGE SCALE GENOMIC DNA]</scope>
    <source>
        <strain evidence="3">TB100</strain>
    </source>
</reference>
<feature type="compositionally biased region" description="Basic and acidic residues" evidence="1">
    <location>
        <begin position="153"/>
        <end position="168"/>
    </location>
</feature>
<feature type="compositionally biased region" description="Gly residues" evidence="1">
    <location>
        <begin position="192"/>
        <end position="204"/>
    </location>
</feature>
<comment type="caution">
    <text evidence="2">The sequence shown here is derived from an EMBL/GenBank/DDBJ whole genome shotgun (WGS) entry which is preliminary data.</text>
</comment>
<name>A0A147KE78_THECS</name>
<feature type="compositionally biased region" description="Gly residues" evidence="1">
    <location>
        <begin position="108"/>
        <end position="127"/>
    </location>
</feature>
<keyword evidence="3" id="KW-1185">Reference proteome</keyword>
<gene>
    <name evidence="2" type="ORF">AC529_16840</name>
</gene>
<evidence type="ECO:0000313" key="2">
    <source>
        <dbReference type="EMBL" id="KUP95549.1"/>
    </source>
</evidence>
<feature type="region of interest" description="Disordered" evidence="1">
    <location>
        <begin position="104"/>
        <end position="204"/>
    </location>
</feature>
<proteinExistence type="predicted"/>
<organism evidence="2 3">
    <name type="scientific">Thermobifida cellulosilytica TB100</name>
    <dbReference type="NCBI Taxonomy" id="665004"/>
    <lineage>
        <taxon>Bacteria</taxon>
        <taxon>Bacillati</taxon>
        <taxon>Actinomycetota</taxon>
        <taxon>Actinomycetes</taxon>
        <taxon>Streptosporangiales</taxon>
        <taxon>Nocardiopsidaceae</taxon>
        <taxon>Thermobifida</taxon>
    </lineage>
</organism>
<evidence type="ECO:0000313" key="3">
    <source>
        <dbReference type="Proteomes" id="UP000074382"/>
    </source>
</evidence>
<sequence>MAAAQCPVDEQARAQAGAAGEVDEVAGADVLAEAVFGQDRVVGVVADLHGEAGAAQRVDEFGGEVDVAPVEGGDEAGSAVGVDQAGQGHAQAEDLAAVVLDAGDDAAGQGGDGGDGARGGDGAGGEGAPPRQHGAAGQVDGDGGEVVGVDLDADGRARGAVQGEHDGGAAHPVLGGAGLAQQPAPQQFGDQAGDGGLVQSGGRGDVGPRAGALFADAAQHQGQVGGADVAHLCLVGVSCPADHRVSRSRFAALRLRILWSASLTSNLFVYNPN</sequence>